<dbReference type="GO" id="GO:0003677">
    <property type="term" value="F:DNA binding"/>
    <property type="evidence" value="ECO:0007669"/>
    <property type="project" value="InterPro"/>
</dbReference>
<sequence>MVEENQLSQDKSPLRLLRERAGLTRPQVKERIGVSERRQADWESGKALPSAENIASLCRLYKVSLKSMFSALGVDVEGIPDDE</sequence>
<dbReference type="SMART" id="SM00530">
    <property type="entry name" value="HTH_XRE"/>
    <property type="match status" value="1"/>
</dbReference>
<name>A0A9Q6EHD4_NOSLI</name>
<evidence type="ECO:0000259" key="1">
    <source>
        <dbReference type="PROSITE" id="PS50943"/>
    </source>
</evidence>
<protein>
    <recommendedName>
        <fullName evidence="1">HTH cro/C1-type domain-containing protein</fullName>
    </recommendedName>
</protein>
<dbReference type="EMBL" id="LAHD01000250">
    <property type="protein sequence ID" value="PHJ90105.1"/>
    <property type="molecule type" value="Genomic_DNA"/>
</dbReference>
<dbReference type="InterPro" id="IPR001387">
    <property type="entry name" value="Cro/C1-type_HTH"/>
</dbReference>
<dbReference type="CDD" id="cd00093">
    <property type="entry name" value="HTH_XRE"/>
    <property type="match status" value="1"/>
</dbReference>
<organism evidence="2 3">
    <name type="scientific">Nostoc linckia z8</name>
    <dbReference type="NCBI Taxonomy" id="1628746"/>
    <lineage>
        <taxon>Bacteria</taxon>
        <taxon>Bacillati</taxon>
        <taxon>Cyanobacteriota</taxon>
        <taxon>Cyanophyceae</taxon>
        <taxon>Nostocales</taxon>
        <taxon>Nostocaceae</taxon>
        <taxon>Nostoc</taxon>
    </lineage>
</organism>
<dbReference type="Proteomes" id="UP000222310">
    <property type="component" value="Unassembled WGS sequence"/>
</dbReference>
<accession>A0A9Q6EHD4</accession>
<reference evidence="2 3" key="1">
    <citation type="submission" date="2015-02" db="EMBL/GenBank/DDBJ databases">
        <title>Nostoc linckia genome annotation.</title>
        <authorList>
            <person name="Zhou Z."/>
        </authorList>
    </citation>
    <scope>NUCLEOTIDE SEQUENCE [LARGE SCALE GENOMIC DNA]</scope>
    <source>
        <strain evidence="3">z8</strain>
    </source>
</reference>
<comment type="caution">
    <text evidence="2">The sequence shown here is derived from an EMBL/GenBank/DDBJ whole genome shotgun (WGS) entry which is preliminary data.</text>
</comment>
<evidence type="ECO:0000313" key="2">
    <source>
        <dbReference type="EMBL" id="PHJ90105.1"/>
    </source>
</evidence>
<dbReference type="InterPro" id="IPR010982">
    <property type="entry name" value="Lambda_DNA-bd_dom_sf"/>
</dbReference>
<proteinExistence type="predicted"/>
<dbReference type="Gene3D" id="1.10.260.40">
    <property type="entry name" value="lambda repressor-like DNA-binding domains"/>
    <property type="match status" value="1"/>
</dbReference>
<gene>
    <name evidence="2" type="ORF">VF08_37515</name>
</gene>
<dbReference type="SUPFAM" id="SSF47413">
    <property type="entry name" value="lambda repressor-like DNA-binding domains"/>
    <property type="match status" value="1"/>
</dbReference>
<dbReference type="AlphaFoldDB" id="A0A9Q6EHD4"/>
<evidence type="ECO:0000313" key="3">
    <source>
        <dbReference type="Proteomes" id="UP000222310"/>
    </source>
</evidence>
<feature type="domain" description="HTH cro/C1-type" evidence="1">
    <location>
        <begin position="14"/>
        <end position="68"/>
    </location>
</feature>
<dbReference type="Pfam" id="PF13560">
    <property type="entry name" value="HTH_31"/>
    <property type="match status" value="1"/>
</dbReference>
<dbReference type="PROSITE" id="PS50943">
    <property type="entry name" value="HTH_CROC1"/>
    <property type="match status" value="1"/>
</dbReference>